<dbReference type="Pfam" id="PF00155">
    <property type="entry name" value="Aminotran_1_2"/>
    <property type="match status" value="1"/>
</dbReference>
<dbReference type="Gene3D" id="3.40.640.10">
    <property type="entry name" value="Type I PLP-dependent aspartate aminotransferase-like (Major domain)"/>
    <property type="match status" value="1"/>
</dbReference>
<keyword evidence="4" id="KW-0663">Pyridoxal phosphate</keyword>
<dbReference type="OrthoDB" id="9813612at2"/>
<dbReference type="InterPro" id="IPR050106">
    <property type="entry name" value="HistidinolP_aminotransfase"/>
</dbReference>
<dbReference type="PROSITE" id="PS51318">
    <property type="entry name" value="TAT"/>
    <property type="match status" value="1"/>
</dbReference>
<comment type="similarity">
    <text evidence="1">Belongs to the class-II pyridoxal-phosphate-dependent aminotransferase family. Histidinol-phosphate aminotransferase subfamily.</text>
</comment>
<dbReference type="AlphaFoldDB" id="A0A1C4C754"/>
<sequence length="395" mass="43878">MISNLNVSRRKLITFSSAAIAGLSINQLLSKAHAIEAQNSVSFSLPMLENVAIPDVNNPVRLNFNENALGMSPRAKQAAIDAVPKANRYAKAEMPLLNKRLAKHHKVDDTQILLTAGSSEGIRSAIAAFVKPNTQLVIPELTYGDGEHFAKIFNLKITKVPSLPDWQIDIKGIQKAAEDYNGFSIVYLVNPNNPTSTVFATSEIESWIKSKPKNTIFIVDEAYAEFVNDPAFESVDKLITQGYDNVILLKTFSKIHAMAGLRVGYVVSSVENIKNIAQYIAGEKLNYCGVCAALASIDDQPFLTYSKKAVDVSRQIMEKALSDLGLHYLKSQTNFMFHKSPIDLKDYRELMKNNFILIGRDFNPATNWCRISLGSPSEMLYVAKVMRELKEKGKI</sequence>
<keyword evidence="3 6" id="KW-0808">Transferase</keyword>
<dbReference type="EMBL" id="FMBA01000031">
    <property type="protein sequence ID" value="SCC14950.1"/>
    <property type="molecule type" value="Genomic_DNA"/>
</dbReference>
<evidence type="ECO:0000256" key="4">
    <source>
        <dbReference type="ARBA" id="ARBA00022898"/>
    </source>
</evidence>
<gene>
    <name evidence="6" type="ORF">GA0061080_103116</name>
</gene>
<dbReference type="InterPro" id="IPR006311">
    <property type="entry name" value="TAT_signal"/>
</dbReference>
<evidence type="ECO:0000313" key="6">
    <source>
        <dbReference type="EMBL" id="SCC14950.1"/>
    </source>
</evidence>
<dbReference type="InterPro" id="IPR015421">
    <property type="entry name" value="PyrdxlP-dep_Trfase_major"/>
</dbReference>
<dbReference type="PANTHER" id="PTHR43643">
    <property type="entry name" value="HISTIDINOL-PHOSPHATE AMINOTRANSFERASE 2"/>
    <property type="match status" value="1"/>
</dbReference>
<dbReference type="STRING" id="1798183.GA0061080_103116"/>
<keyword evidence="7" id="KW-1185">Reference proteome</keyword>
<name>A0A1C4C754_9GAMM</name>
<dbReference type="InterPro" id="IPR004839">
    <property type="entry name" value="Aminotransferase_I/II_large"/>
</dbReference>
<feature type="domain" description="Aminotransferase class I/classII large" evidence="5">
    <location>
        <begin position="60"/>
        <end position="384"/>
    </location>
</feature>
<dbReference type="CDD" id="cd00609">
    <property type="entry name" value="AAT_like"/>
    <property type="match status" value="1"/>
</dbReference>
<dbReference type="Proteomes" id="UP000199698">
    <property type="component" value="Unassembled WGS sequence"/>
</dbReference>
<dbReference type="GO" id="GO:0030170">
    <property type="term" value="F:pyridoxal phosphate binding"/>
    <property type="evidence" value="ECO:0007669"/>
    <property type="project" value="InterPro"/>
</dbReference>
<evidence type="ECO:0000256" key="1">
    <source>
        <dbReference type="ARBA" id="ARBA00007970"/>
    </source>
</evidence>
<dbReference type="RefSeq" id="WP_091124162.1">
    <property type="nucleotide sequence ID" value="NZ_FMBA01000031.1"/>
</dbReference>
<dbReference type="PANTHER" id="PTHR43643:SF3">
    <property type="entry name" value="HISTIDINOL-PHOSPHATE AMINOTRANSFERASE"/>
    <property type="match status" value="1"/>
</dbReference>
<evidence type="ECO:0000256" key="3">
    <source>
        <dbReference type="ARBA" id="ARBA00022679"/>
    </source>
</evidence>
<dbReference type="SUPFAM" id="SSF53383">
    <property type="entry name" value="PLP-dependent transferases"/>
    <property type="match status" value="1"/>
</dbReference>
<evidence type="ECO:0000313" key="7">
    <source>
        <dbReference type="Proteomes" id="UP000199698"/>
    </source>
</evidence>
<keyword evidence="2 6" id="KW-0032">Aminotransferase</keyword>
<dbReference type="Gene3D" id="3.90.1150.10">
    <property type="entry name" value="Aspartate Aminotransferase, domain 1"/>
    <property type="match status" value="1"/>
</dbReference>
<accession>A0A1C4C754</accession>
<protein>
    <submittedName>
        <fullName evidence="6">Histidinol-phosphate aminotransferase</fullName>
    </submittedName>
</protein>
<dbReference type="InterPro" id="IPR015422">
    <property type="entry name" value="PyrdxlP-dep_Trfase_small"/>
</dbReference>
<evidence type="ECO:0000259" key="5">
    <source>
        <dbReference type="Pfam" id="PF00155"/>
    </source>
</evidence>
<reference evidence="7" key="1">
    <citation type="submission" date="2016-08" db="EMBL/GenBank/DDBJ databases">
        <authorList>
            <person name="Varghese N."/>
            <person name="Submissions Spin"/>
        </authorList>
    </citation>
    <scope>NUCLEOTIDE SEQUENCE [LARGE SCALE GENOMIC DNA]</scope>
    <source>
        <strain evidence="7">R-53144</strain>
    </source>
</reference>
<dbReference type="GO" id="GO:0008483">
    <property type="term" value="F:transaminase activity"/>
    <property type="evidence" value="ECO:0007669"/>
    <property type="project" value="UniProtKB-KW"/>
</dbReference>
<evidence type="ECO:0000256" key="2">
    <source>
        <dbReference type="ARBA" id="ARBA00022576"/>
    </source>
</evidence>
<proteinExistence type="inferred from homology"/>
<dbReference type="InterPro" id="IPR015424">
    <property type="entry name" value="PyrdxlP-dep_Trfase"/>
</dbReference>
<organism evidence="6 7">
    <name type="scientific">Gilliamella intestini</name>
    <dbReference type="NCBI Taxonomy" id="1798183"/>
    <lineage>
        <taxon>Bacteria</taxon>
        <taxon>Pseudomonadati</taxon>
        <taxon>Pseudomonadota</taxon>
        <taxon>Gammaproteobacteria</taxon>
        <taxon>Orbales</taxon>
        <taxon>Orbaceae</taxon>
        <taxon>Gilliamella</taxon>
    </lineage>
</organism>